<protein>
    <submittedName>
        <fullName evidence="3">Uncharacterized protein</fullName>
    </submittedName>
</protein>
<feature type="compositionally biased region" description="Basic and acidic residues" evidence="2">
    <location>
        <begin position="444"/>
        <end position="458"/>
    </location>
</feature>
<dbReference type="Proteomes" id="UP001365542">
    <property type="component" value="Unassembled WGS sequence"/>
</dbReference>
<feature type="compositionally biased region" description="Basic and acidic residues" evidence="2">
    <location>
        <begin position="536"/>
        <end position="553"/>
    </location>
</feature>
<gene>
    <name evidence="3" type="ORF">TWF694_001006</name>
</gene>
<accession>A0AAV9XQT5</accession>
<feature type="region of interest" description="Disordered" evidence="2">
    <location>
        <begin position="1075"/>
        <end position="1140"/>
    </location>
</feature>
<feature type="coiled-coil region" evidence="1">
    <location>
        <begin position="1371"/>
        <end position="1405"/>
    </location>
</feature>
<evidence type="ECO:0000256" key="2">
    <source>
        <dbReference type="SAM" id="MobiDB-lite"/>
    </source>
</evidence>
<feature type="compositionally biased region" description="Basic and acidic residues" evidence="2">
    <location>
        <begin position="1514"/>
        <end position="1549"/>
    </location>
</feature>
<organism evidence="3 4">
    <name type="scientific">Orbilia ellipsospora</name>
    <dbReference type="NCBI Taxonomy" id="2528407"/>
    <lineage>
        <taxon>Eukaryota</taxon>
        <taxon>Fungi</taxon>
        <taxon>Dikarya</taxon>
        <taxon>Ascomycota</taxon>
        <taxon>Pezizomycotina</taxon>
        <taxon>Orbiliomycetes</taxon>
        <taxon>Orbiliales</taxon>
        <taxon>Orbiliaceae</taxon>
        <taxon>Orbilia</taxon>
    </lineage>
</organism>
<dbReference type="GO" id="GO:0003682">
    <property type="term" value="F:chromatin binding"/>
    <property type="evidence" value="ECO:0007669"/>
    <property type="project" value="TreeGrafter"/>
</dbReference>
<sequence>MEPACQIPHVWNRDETALHNQQAFNIESQKQVPALSFNLATLSALLARLAEDDYCYDSRTADVALSAVVTSAAAVLVQPDQDPAYTSKVPSLAGLFPSRSPDRFLPSAQVPHLAFHLASPSTGFRLGCSFCEVRSNLPVHSSSPHHHHHHHHHQPDPRPYMTDCIAVSDIHTSLRPQSYYSSTVEAERDIEFVAASFSAPAAGGGRTHWSCRTSSNKRGRFESAPTSIERSASDARHLSEYDIISSLPTDIEAAPPPSYQEAVEMSFWGDLGKKWGEATKKASEGLQNLKKEFDQPPPSSQQASQAAVGRRQLPNQQRRPNDQPQSSFNQNAYAPAGSINDPYGPSHATPDQYNRQQPYSGGVNTGASAPYRESLPIPTPSPPKQYNYIDGPGFTSNSYTGAPPPPYSPLPATGNSSVRRDPDDALIDFLNKERNPLTQMGIKTDPKNDHMAEPMDAGKKKKGTTKNNNNNNNASKKKEATEEVPDTPIEGPGDDKSGGGGAGNGGDDKKDGGEDDKKDDDKKPEEKKEEEEEKKEEEKKEEEIKEEEKKSEESETVPPTPSESVPPTPAVEKEDIFAEVTGKKKKKKGKKGKESETVPATPAEEKPEIPLPDLTALPAADASAESTEAVQETFAPEASIDTAEETPAERGPEVTVTDSETPADITPPTTEALVEEATGEFRALIAENENLKTQINDAASSAGRSLSRLENRVSELRDEKEELQDRIQKLEVEVEESREMKEAMNQITIERGRLVQLTEEQERQIKEAAELSAKLKDEIAKYNDAEAAKIGGAEAETSKLRDELEKVKADFDQAIADKLKANEEKDDLQENVKALKLNVRDLTRKVEKTEESLIRTEKQLLEAKAAKMGNVKSRVRDLEGQLEQRLKDELAAKEERERLSTRVFELEKKVDESPNEDEYQELKESITAKDAEIEELKNQLAELSTKNSDLDAKILEQNASLKEMDKLQDAIDFKDAEIELQAGEIATLKQQISELETKLAEVDDIKAQLVEQEEALQTQKDLYDEASKELDDVRILYEDAEERLKEIEELKEQLDEAEKSASSTKEILEAEKAEMEEKISALETEKSELDEALQSSRDTENSLNDKIAELTSSHEEHVATRAALQAEKDDLESSLQSTRDAHATLETQLSAQSEGSSVFVEEINSLKEALAAAKADLAAATDDLTASQDDHDDVKASLEAAEADLAAATEKLTGLEGEVEAKIAEVTSLTDNVAQLTSDIEAKSSELDARSSELEEANAKIEQLEADLADRSRDLDDAGENNFNERLEEEIAKSASLAAEIEVLKANESREAPEDSAELEALRGQLNEANSKVESLEAEMVALRDTPTEEGENKGQCREHEHEIYDLNLRIEDERIRLDVTRDELTRTQEELAAYQTRFEDVEKQKIAAQTRAAETLEESVTLRSQFEEMEHRALEAEQRITLILSKSDYQRPRQTPTPPAETVDFEEKLRGSRQAFEAQNAPDADDPGFLPIPNGAAATTETSRRERRRKHRSAVEAEDKREKEKQTRGEDDERARRREERKKSRDVPDIAITRDPGPTEEEMREREREKRRQRRQEEREREKESQRGAGLEPKERHRKSRRASGSDSHSPEVVSPPAEDEEERRKRREKTRKSLLAAAAVMTAAQAFGGSGSRRSAPVSQESTPREREHKEHRHRRSRTEKENSSRRSRGLADTPNLSQGLTSDDPSTPVDEVGVEPTGLGIQRPDLRSLRMQSRHSRLMIGGYEYESPRIASVTTHVLGDGSAGSGSGEEGVFQEKDAPAKGWGKVRGLLLKRGQTAL</sequence>
<feature type="coiled-coil region" evidence="1">
    <location>
        <begin position="674"/>
        <end position="866"/>
    </location>
</feature>
<feature type="region of interest" description="Disordered" evidence="2">
    <location>
        <begin position="290"/>
        <end position="669"/>
    </location>
</feature>
<feature type="compositionally biased region" description="Polar residues" evidence="2">
    <location>
        <begin position="1093"/>
        <end position="1104"/>
    </location>
</feature>
<feature type="compositionally biased region" description="Polar residues" evidence="2">
    <location>
        <begin position="349"/>
        <end position="359"/>
    </location>
</feature>
<feature type="compositionally biased region" description="Pro residues" evidence="2">
    <location>
        <begin position="558"/>
        <end position="569"/>
    </location>
</feature>
<dbReference type="PANTHER" id="PTHR43941">
    <property type="entry name" value="STRUCTURAL MAINTENANCE OF CHROMOSOMES PROTEIN 2"/>
    <property type="match status" value="1"/>
</dbReference>
<feature type="compositionally biased region" description="Low complexity" evidence="2">
    <location>
        <begin position="300"/>
        <end position="325"/>
    </location>
</feature>
<proteinExistence type="predicted"/>
<dbReference type="GO" id="GO:0000793">
    <property type="term" value="C:condensed chromosome"/>
    <property type="evidence" value="ECO:0007669"/>
    <property type="project" value="TreeGrafter"/>
</dbReference>
<feature type="compositionally biased region" description="Basic and acidic residues" evidence="2">
    <location>
        <begin position="1562"/>
        <end position="1587"/>
    </location>
</feature>
<dbReference type="EMBL" id="JAVHJO010000001">
    <property type="protein sequence ID" value="KAK6544306.1"/>
    <property type="molecule type" value="Genomic_DNA"/>
</dbReference>
<name>A0AAV9XQT5_9PEZI</name>
<feature type="region of interest" description="Disordered" evidence="2">
    <location>
        <begin position="205"/>
        <end position="234"/>
    </location>
</feature>
<evidence type="ECO:0000313" key="4">
    <source>
        <dbReference type="Proteomes" id="UP001365542"/>
    </source>
</evidence>
<dbReference type="GO" id="GO:0000796">
    <property type="term" value="C:condensin complex"/>
    <property type="evidence" value="ECO:0007669"/>
    <property type="project" value="TreeGrafter"/>
</dbReference>
<feature type="compositionally biased region" description="Basic and acidic residues" evidence="2">
    <location>
        <begin position="1106"/>
        <end position="1119"/>
    </location>
</feature>
<evidence type="ECO:0000313" key="3">
    <source>
        <dbReference type="EMBL" id="KAK6544306.1"/>
    </source>
</evidence>
<keyword evidence="1" id="KW-0175">Coiled coil</keyword>
<dbReference type="Gene3D" id="1.10.287.1490">
    <property type="match status" value="1"/>
</dbReference>
<feature type="compositionally biased region" description="Basic and acidic residues" evidence="2">
    <location>
        <begin position="1075"/>
        <end position="1089"/>
    </location>
</feature>
<dbReference type="PANTHER" id="PTHR43941:SF1">
    <property type="entry name" value="STRUCTURAL MAINTENANCE OF CHROMOSOMES PROTEIN 2"/>
    <property type="match status" value="1"/>
</dbReference>
<comment type="caution">
    <text evidence="3">The sequence shown here is derived from an EMBL/GenBank/DDBJ whole genome shotgun (WGS) entry which is preliminary data.</text>
</comment>
<feature type="compositionally biased region" description="Low complexity" evidence="2">
    <location>
        <begin position="611"/>
        <end position="627"/>
    </location>
</feature>
<feature type="compositionally biased region" description="Basic and acidic residues" evidence="2">
    <location>
        <begin position="506"/>
        <end position="527"/>
    </location>
</feature>
<feature type="compositionally biased region" description="Low complexity" evidence="2">
    <location>
        <begin position="465"/>
        <end position="474"/>
    </location>
</feature>
<reference evidence="3 4" key="1">
    <citation type="submission" date="2019-10" db="EMBL/GenBank/DDBJ databases">
        <authorList>
            <person name="Palmer J.M."/>
        </authorList>
    </citation>
    <scope>NUCLEOTIDE SEQUENCE [LARGE SCALE GENOMIC DNA]</scope>
    <source>
        <strain evidence="3 4">TWF694</strain>
    </source>
</reference>
<keyword evidence="4" id="KW-1185">Reference proteome</keyword>
<dbReference type="SUPFAM" id="SSF57997">
    <property type="entry name" value="Tropomyosin"/>
    <property type="match status" value="1"/>
</dbReference>
<feature type="coiled-coil region" evidence="1">
    <location>
        <begin position="919"/>
        <end position="953"/>
    </location>
</feature>
<feature type="compositionally biased region" description="Polar residues" evidence="2">
    <location>
        <begin position="1697"/>
        <end position="1708"/>
    </location>
</feature>
<feature type="region of interest" description="Disordered" evidence="2">
    <location>
        <begin position="1446"/>
        <end position="1727"/>
    </location>
</feature>
<dbReference type="GO" id="GO:0000785">
    <property type="term" value="C:chromatin"/>
    <property type="evidence" value="ECO:0007669"/>
    <property type="project" value="TreeGrafter"/>
</dbReference>
<evidence type="ECO:0000256" key="1">
    <source>
        <dbReference type="SAM" id="Coils"/>
    </source>
</evidence>
<dbReference type="GO" id="GO:0007076">
    <property type="term" value="P:mitotic chromosome condensation"/>
    <property type="evidence" value="ECO:0007669"/>
    <property type="project" value="TreeGrafter"/>
</dbReference>
<feature type="compositionally biased region" description="Low complexity" evidence="2">
    <location>
        <begin position="1638"/>
        <end position="1648"/>
    </location>
</feature>